<feature type="compositionally biased region" description="Basic and acidic residues" evidence="2">
    <location>
        <begin position="77"/>
        <end position="97"/>
    </location>
</feature>
<keyword evidence="1" id="KW-0175">Coiled coil</keyword>
<organism evidence="3 4">
    <name type="scientific">Phrynosoma platyrhinos</name>
    <name type="common">Desert horned lizard</name>
    <dbReference type="NCBI Taxonomy" id="52577"/>
    <lineage>
        <taxon>Eukaryota</taxon>
        <taxon>Metazoa</taxon>
        <taxon>Chordata</taxon>
        <taxon>Craniata</taxon>
        <taxon>Vertebrata</taxon>
        <taxon>Euteleostomi</taxon>
        <taxon>Lepidosauria</taxon>
        <taxon>Squamata</taxon>
        <taxon>Bifurcata</taxon>
        <taxon>Unidentata</taxon>
        <taxon>Episquamata</taxon>
        <taxon>Toxicofera</taxon>
        <taxon>Iguania</taxon>
        <taxon>Phrynosomatidae</taxon>
        <taxon>Phrynosomatinae</taxon>
        <taxon>Phrynosoma</taxon>
    </lineage>
</organism>
<protein>
    <submittedName>
        <fullName evidence="3">Uncharacterized protein</fullName>
    </submittedName>
</protein>
<dbReference type="EMBL" id="JAIPUX010001211">
    <property type="protein sequence ID" value="KAH0625458.1"/>
    <property type="molecule type" value="Genomic_DNA"/>
</dbReference>
<feature type="compositionally biased region" description="Basic and acidic residues" evidence="2">
    <location>
        <begin position="37"/>
        <end position="61"/>
    </location>
</feature>
<gene>
    <name evidence="3" type="ORF">JD844_014987</name>
</gene>
<evidence type="ECO:0000313" key="4">
    <source>
        <dbReference type="Proteomes" id="UP000826234"/>
    </source>
</evidence>
<name>A0ABQ7T715_PHRPL</name>
<evidence type="ECO:0000313" key="3">
    <source>
        <dbReference type="EMBL" id="KAH0625458.1"/>
    </source>
</evidence>
<proteinExistence type="predicted"/>
<dbReference type="Proteomes" id="UP000826234">
    <property type="component" value="Unassembled WGS sequence"/>
</dbReference>
<dbReference type="InterPro" id="IPR051149">
    <property type="entry name" value="Spindly/BICDR_Dynein_Adapter"/>
</dbReference>
<dbReference type="PANTHER" id="PTHR32123">
    <property type="entry name" value="BICD FAMILY-LIKE CARGO ADAPTER"/>
    <property type="match status" value="1"/>
</dbReference>
<feature type="region of interest" description="Disordered" evidence="2">
    <location>
        <begin position="37"/>
        <end position="153"/>
    </location>
</feature>
<feature type="compositionally biased region" description="Polar residues" evidence="2">
    <location>
        <begin position="109"/>
        <end position="119"/>
    </location>
</feature>
<evidence type="ECO:0000256" key="1">
    <source>
        <dbReference type="ARBA" id="ARBA00023054"/>
    </source>
</evidence>
<keyword evidence="4" id="KW-1185">Reference proteome</keyword>
<accession>A0ABQ7T715</accession>
<evidence type="ECO:0000256" key="2">
    <source>
        <dbReference type="SAM" id="MobiDB-lite"/>
    </source>
</evidence>
<dbReference type="PANTHER" id="PTHR32123:SF12">
    <property type="entry name" value="BICD FAMILY-LIKE CARGO ADAPTER 1"/>
    <property type="match status" value="1"/>
</dbReference>
<sequence length="153" mass="16117">MQEPPSPSPSAPEPELLSLMRQKEKDLVLAARLGKALLERNQDMSRQYERMHKELTDKLEVSRAGTPGGGRGGPGRPGKERGKASRGSGKRENERPSRGRAIAGAPPLKTSNLGASFQGQGDPGAPGPLEEDLQADHPPKPSGAPELPSMGSG</sequence>
<comment type="caution">
    <text evidence="3">The sequence shown here is derived from an EMBL/GenBank/DDBJ whole genome shotgun (WGS) entry which is preliminary data.</text>
</comment>
<feature type="compositionally biased region" description="Gly residues" evidence="2">
    <location>
        <begin position="66"/>
        <end position="76"/>
    </location>
</feature>
<reference evidence="3 4" key="1">
    <citation type="journal article" date="2022" name="Gigascience">
        <title>A chromosome-level genome assembly and annotation of the desert horned lizard, Phrynosoma platyrhinos, provides insight into chromosomal rearrangements among reptiles.</title>
        <authorList>
            <person name="Koochekian N."/>
            <person name="Ascanio A."/>
            <person name="Farleigh K."/>
            <person name="Card D.C."/>
            <person name="Schield D.R."/>
            <person name="Castoe T.A."/>
            <person name="Jezkova T."/>
        </authorList>
    </citation>
    <scope>NUCLEOTIDE SEQUENCE [LARGE SCALE GENOMIC DNA]</scope>
    <source>
        <strain evidence="3">NK-2021</strain>
    </source>
</reference>